<evidence type="ECO:0000313" key="1">
    <source>
        <dbReference type="EMBL" id="KAH7974930.1"/>
    </source>
</evidence>
<protein>
    <submittedName>
        <fullName evidence="1">Uncharacterized protein</fullName>
    </submittedName>
</protein>
<reference evidence="1" key="1">
    <citation type="submission" date="2020-05" db="EMBL/GenBank/DDBJ databases">
        <title>Large-scale comparative analyses of tick genomes elucidate their genetic diversity and vector capacities.</title>
        <authorList>
            <person name="Jia N."/>
            <person name="Wang J."/>
            <person name="Shi W."/>
            <person name="Du L."/>
            <person name="Sun Y."/>
            <person name="Zhan W."/>
            <person name="Jiang J."/>
            <person name="Wang Q."/>
            <person name="Zhang B."/>
            <person name="Ji P."/>
            <person name="Sakyi L.B."/>
            <person name="Cui X."/>
            <person name="Yuan T."/>
            <person name="Jiang B."/>
            <person name="Yang W."/>
            <person name="Lam T.T.-Y."/>
            <person name="Chang Q."/>
            <person name="Ding S."/>
            <person name="Wang X."/>
            <person name="Zhu J."/>
            <person name="Ruan X."/>
            <person name="Zhao L."/>
            <person name="Wei J."/>
            <person name="Que T."/>
            <person name="Du C."/>
            <person name="Cheng J."/>
            <person name="Dai P."/>
            <person name="Han X."/>
            <person name="Huang E."/>
            <person name="Gao Y."/>
            <person name="Liu J."/>
            <person name="Shao H."/>
            <person name="Ye R."/>
            <person name="Li L."/>
            <person name="Wei W."/>
            <person name="Wang X."/>
            <person name="Wang C."/>
            <person name="Yang T."/>
            <person name="Huo Q."/>
            <person name="Li W."/>
            <person name="Guo W."/>
            <person name="Chen H."/>
            <person name="Zhou L."/>
            <person name="Ni X."/>
            <person name="Tian J."/>
            <person name="Zhou Y."/>
            <person name="Sheng Y."/>
            <person name="Liu T."/>
            <person name="Pan Y."/>
            <person name="Xia L."/>
            <person name="Li J."/>
            <person name="Zhao F."/>
            <person name="Cao W."/>
        </authorList>
    </citation>
    <scope>NUCLEOTIDE SEQUENCE</scope>
    <source>
        <strain evidence="1">Dsil-2018</strain>
    </source>
</reference>
<dbReference type="Proteomes" id="UP000821865">
    <property type="component" value="Chromosome 10"/>
</dbReference>
<proteinExistence type="predicted"/>
<accession>A0ACB8DR51</accession>
<name>A0ACB8DR51_DERSI</name>
<comment type="caution">
    <text evidence="1">The sequence shown here is derived from an EMBL/GenBank/DDBJ whole genome shotgun (WGS) entry which is preliminary data.</text>
</comment>
<organism evidence="1 2">
    <name type="scientific">Dermacentor silvarum</name>
    <name type="common">Tick</name>
    <dbReference type="NCBI Taxonomy" id="543639"/>
    <lineage>
        <taxon>Eukaryota</taxon>
        <taxon>Metazoa</taxon>
        <taxon>Ecdysozoa</taxon>
        <taxon>Arthropoda</taxon>
        <taxon>Chelicerata</taxon>
        <taxon>Arachnida</taxon>
        <taxon>Acari</taxon>
        <taxon>Parasitiformes</taxon>
        <taxon>Ixodida</taxon>
        <taxon>Ixodoidea</taxon>
        <taxon>Ixodidae</taxon>
        <taxon>Rhipicephalinae</taxon>
        <taxon>Dermacentor</taxon>
    </lineage>
</organism>
<keyword evidence="2" id="KW-1185">Reference proteome</keyword>
<gene>
    <name evidence="1" type="ORF">HPB49_021523</name>
</gene>
<evidence type="ECO:0000313" key="2">
    <source>
        <dbReference type="Proteomes" id="UP000821865"/>
    </source>
</evidence>
<sequence>MPDAGRGALHRVCDSVSGVNWRPTRFADELMLARYACSLCHVIPSTTVLLPCFHALCEQCQAGCVVEDEGSVCPLDGEPFYEDGVQRVQLPAKKHNLKAHCWNDAYGCDFVGPLAELLRHFEAECVFHTLPCKRCGENIPNAELAAHYIVGCVTNNVSSAILNESSVQGDAATSSSTTGNVTATGRGIEEPARNWNEEGIHWLLSQVNELADVARTQGAQQQEFSAALTVSLQTLNATVAAAAEQLSDAIGEVSQLHQRMLDSREEERYRAKEAEAAASASYSGVCLPRRKEATDILQNLEVLAAQSRWCLERLLRVHNETVYLPAAQSSMVSQSRGKHMFSLKKTCTRHCANANEIVYRVVISDVYELHKYCNATVTCRLRHRHAWCRVTYGILSEDVGQRWGLRLDWDNRCAVSSYLPQVVHVSEISVPSTPYCLPREEAECDAWTQVYCYDFNVKKVFERKLKFQIVLHDCE</sequence>
<dbReference type="EMBL" id="CM023479">
    <property type="protein sequence ID" value="KAH7974930.1"/>
    <property type="molecule type" value="Genomic_DNA"/>
</dbReference>